<evidence type="ECO:0000256" key="5">
    <source>
        <dbReference type="ARBA" id="ARBA00023136"/>
    </source>
</evidence>
<feature type="transmembrane region" description="Helical" evidence="6">
    <location>
        <begin position="279"/>
        <end position="296"/>
    </location>
</feature>
<feature type="domain" description="Major facilitator superfamily (MFS) profile" evidence="7">
    <location>
        <begin position="42"/>
        <end position="457"/>
    </location>
</feature>
<reference evidence="8" key="1">
    <citation type="submission" date="2021-07" db="EMBL/GenBank/DDBJ databases">
        <authorList>
            <person name="Durling M."/>
        </authorList>
    </citation>
    <scope>NUCLEOTIDE SEQUENCE</scope>
</reference>
<dbReference type="Gene3D" id="1.20.1250.20">
    <property type="entry name" value="MFS general substrate transporter like domains"/>
    <property type="match status" value="2"/>
</dbReference>
<evidence type="ECO:0000256" key="1">
    <source>
        <dbReference type="ARBA" id="ARBA00004141"/>
    </source>
</evidence>
<dbReference type="GO" id="GO:0016020">
    <property type="term" value="C:membrane"/>
    <property type="evidence" value="ECO:0007669"/>
    <property type="project" value="UniProtKB-SubCell"/>
</dbReference>
<dbReference type="PROSITE" id="PS50850">
    <property type="entry name" value="MFS"/>
    <property type="match status" value="1"/>
</dbReference>
<feature type="transmembrane region" description="Helical" evidence="6">
    <location>
        <begin position="202"/>
        <end position="223"/>
    </location>
</feature>
<dbReference type="SUPFAM" id="SSF103473">
    <property type="entry name" value="MFS general substrate transporter"/>
    <property type="match status" value="1"/>
</dbReference>
<dbReference type="Pfam" id="PF07690">
    <property type="entry name" value="MFS_1"/>
    <property type="match status" value="1"/>
</dbReference>
<dbReference type="InterPro" id="IPR036259">
    <property type="entry name" value="MFS_trans_sf"/>
</dbReference>
<dbReference type="PANTHER" id="PTHR43791">
    <property type="entry name" value="PERMEASE-RELATED"/>
    <property type="match status" value="1"/>
</dbReference>
<evidence type="ECO:0000256" key="6">
    <source>
        <dbReference type="SAM" id="Phobius"/>
    </source>
</evidence>
<proteinExistence type="predicted"/>
<organism evidence="8 9">
    <name type="scientific">Hymenoscyphus albidus</name>
    <dbReference type="NCBI Taxonomy" id="595503"/>
    <lineage>
        <taxon>Eukaryota</taxon>
        <taxon>Fungi</taxon>
        <taxon>Dikarya</taxon>
        <taxon>Ascomycota</taxon>
        <taxon>Pezizomycotina</taxon>
        <taxon>Leotiomycetes</taxon>
        <taxon>Helotiales</taxon>
        <taxon>Helotiaceae</taxon>
        <taxon>Hymenoscyphus</taxon>
    </lineage>
</organism>
<dbReference type="OrthoDB" id="2962993at2759"/>
<evidence type="ECO:0000313" key="8">
    <source>
        <dbReference type="EMBL" id="CAG8972997.1"/>
    </source>
</evidence>
<evidence type="ECO:0000256" key="3">
    <source>
        <dbReference type="ARBA" id="ARBA00022692"/>
    </source>
</evidence>
<feature type="transmembrane region" description="Helical" evidence="6">
    <location>
        <begin position="108"/>
        <end position="127"/>
    </location>
</feature>
<dbReference type="EMBL" id="CAJVRM010000059">
    <property type="protein sequence ID" value="CAG8972997.1"/>
    <property type="molecule type" value="Genomic_DNA"/>
</dbReference>
<comment type="caution">
    <text evidence="8">The sequence shown here is derived from an EMBL/GenBank/DDBJ whole genome shotgun (WGS) entry which is preliminary data.</text>
</comment>
<feature type="transmembrane region" description="Helical" evidence="6">
    <location>
        <begin position="139"/>
        <end position="161"/>
    </location>
</feature>
<dbReference type="CDD" id="cd17327">
    <property type="entry name" value="MFS_FEN2_like"/>
    <property type="match status" value="1"/>
</dbReference>
<sequence length="485" mass="54222">MMEASIKNEKVDVITPQTDVEIGPVIDPARERKLILKLDLFIAPVCTLIFLAAYLDRSNIGNAASAGMTKDLNMDGGQLGNAITLFYVLYVSAEVPCSLVLKKFHPSRLIPALMFCWSIVLIGMGFIQTANQLYACRLLLGLFESGMFPCLALYLSTFYLPAEQAVRVSYLFVSAALSGSFGGLFAYALLKMDGVAGLEGWRWLYIIEGCVTVGISIAIVFLLPDNFESAYFLNEEDRVLMRIRADLNARYNGKPDFEWREVRKALTDMKLYISCWSQFWGDICLFGISSFLPLIIKGFGYDTVTTQLLTIPVFAWASAAYLFVSWLSDRYKRRYFFMVPAVLLSAVGYAVNLGVSEQNRGVLYFSTFLIAPGIYIIVGINCTWLLNSHAGYYKRATAIGMNQALGNTSGIVVGQIFKTTVHGKYLLGLSFSLGAVLLAGLGHMVLYFHFSRENKRRDEMDDEKREYEILNGTGGDFHPDYRYAL</sequence>
<evidence type="ECO:0000313" key="9">
    <source>
        <dbReference type="Proteomes" id="UP000701801"/>
    </source>
</evidence>
<dbReference type="AlphaFoldDB" id="A0A9N9LI52"/>
<dbReference type="GO" id="GO:0022857">
    <property type="term" value="F:transmembrane transporter activity"/>
    <property type="evidence" value="ECO:0007669"/>
    <property type="project" value="InterPro"/>
</dbReference>
<evidence type="ECO:0000256" key="2">
    <source>
        <dbReference type="ARBA" id="ARBA00022448"/>
    </source>
</evidence>
<feature type="transmembrane region" description="Helical" evidence="6">
    <location>
        <begin position="168"/>
        <end position="190"/>
    </location>
</feature>
<feature type="transmembrane region" description="Helical" evidence="6">
    <location>
        <begin position="308"/>
        <end position="328"/>
    </location>
</feature>
<feature type="transmembrane region" description="Helical" evidence="6">
    <location>
        <begin position="82"/>
        <end position="101"/>
    </location>
</feature>
<protein>
    <recommendedName>
        <fullName evidence="7">Major facilitator superfamily (MFS) profile domain-containing protein</fullName>
    </recommendedName>
</protein>
<dbReference type="InterPro" id="IPR020846">
    <property type="entry name" value="MFS_dom"/>
</dbReference>
<feature type="transmembrane region" description="Helical" evidence="6">
    <location>
        <begin position="429"/>
        <end position="450"/>
    </location>
</feature>
<dbReference type="PANTHER" id="PTHR43791:SF24">
    <property type="entry name" value="NICOTINIC ACID PLASMA MEMBRANE TRANSPORTER"/>
    <property type="match status" value="1"/>
</dbReference>
<keyword evidence="5 6" id="KW-0472">Membrane</keyword>
<keyword evidence="9" id="KW-1185">Reference proteome</keyword>
<dbReference type="FunFam" id="1.20.1250.20:FF:000018">
    <property type="entry name" value="MFS transporter permease"/>
    <property type="match status" value="1"/>
</dbReference>
<evidence type="ECO:0000256" key="4">
    <source>
        <dbReference type="ARBA" id="ARBA00022989"/>
    </source>
</evidence>
<evidence type="ECO:0000259" key="7">
    <source>
        <dbReference type="PROSITE" id="PS50850"/>
    </source>
</evidence>
<dbReference type="FunFam" id="1.20.1250.20:FF:000013">
    <property type="entry name" value="MFS general substrate transporter"/>
    <property type="match status" value="1"/>
</dbReference>
<feature type="transmembrane region" description="Helical" evidence="6">
    <location>
        <begin position="34"/>
        <end position="55"/>
    </location>
</feature>
<name>A0A9N9LI52_9HELO</name>
<gene>
    <name evidence="8" type="ORF">HYALB_00007844</name>
</gene>
<feature type="transmembrane region" description="Helical" evidence="6">
    <location>
        <begin position="361"/>
        <end position="386"/>
    </location>
</feature>
<keyword evidence="2" id="KW-0813">Transport</keyword>
<comment type="subcellular location">
    <subcellularLocation>
        <location evidence="1">Membrane</location>
        <topology evidence="1">Multi-pass membrane protein</topology>
    </subcellularLocation>
</comment>
<accession>A0A9N9LI52</accession>
<dbReference type="InterPro" id="IPR011701">
    <property type="entry name" value="MFS"/>
</dbReference>
<keyword evidence="4 6" id="KW-1133">Transmembrane helix</keyword>
<keyword evidence="3 6" id="KW-0812">Transmembrane</keyword>
<dbReference type="Proteomes" id="UP000701801">
    <property type="component" value="Unassembled WGS sequence"/>
</dbReference>
<feature type="transmembrane region" description="Helical" evidence="6">
    <location>
        <begin position="335"/>
        <end position="355"/>
    </location>
</feature>